<dbReference type="Proteomes" id="UP000027725">
    <property type="component" value="Unassembled WGS sequence"/>
</dbReference>
<organism evidence="1 2">
    <name type="scientific">Thioclava dalianensis</name>
    <dbReference type="NCBI Taxonomy" id="1185766"/>
    <lineage>
        <taxon>Bacteria</taxon>
        <taxon>Pseudomonadati</taxon>
        <taxon>Pseudomonadota</taxon>
        <taxon>Alphaproteobacteria</taxon>
        <taxon>Rhodobacterales</taxon>
        <taxon>Paracoccaceae</taxon>
        <taxon>Thioclava</taxon>
    </lineage>
</organism>
<dbReference type="AlphaFoldDB" id="A0A074TG77"/>
<keyword evidence="2" id="KW-1185">Reference proteome</keyword>
<accession>A0A074TG77</accession>
<gene>
    <name evidence="1" type="ORF">DL1_15130</name>
</gene>
<sequence>MEVVHPMLADRHVISFLSADYGHRKEVAKALLGIPPPHPAPIPEPDSPQLPAMPLVEISRRLRMAVLTLEEQEDILRSLNELLTKRTRVNEVKVLASEFRKHASVALRVASELDRILEISPACISKERMELSVDWSITLDTPASSIIGRDKGAALIVLCKEGRLLELETDRGRKIRSVDFNISVNDMDVSEKAGIIAIAGSKEIVLRSVLGTRDPFGNTYDHTIGIGRVNGLDSTTQGYDVNIAEEEDAGTGKDPEEYRDKTVIFSIAGPTGQLVDEIPPFRVVSLDNASERVAFGLDNGTVLIWCLRWHELICRIALPDADSVRALRFIDGDLFVGDYEGHLYKIDSESKVVALAQQQKGAICAIIEDDGFGNLVTLTVNGQISRYRRNDLAELETSRLEVHCVSADAPSYGELAVVGHREGVISLVSLRSLDKLASYQFLDGPVSAVFWSRNGEWISATDGSKLVCMRPAL</sequence>
<evidence type="ECO:0000313" key="1">
    <source>
        <dbReference type="EMBL" id="KEP68063.1"/>
    </source>
</evidence>
<dbReference type="InterPro" id="IPR015943">
    <property type="entry name" value="WD40/YVTN_repeat-like_dom_sf"/>
</dbReference>
<dbReference type="EMBL" id="JHEH01000048">
    <property type="protein sequence ID" value="KEP68063.1"/>
    <property type="molecule type" value="Genomic_DNA"/>
</dbReference>
<protein>
    <submittedName>
        <fullName evidence="1">Uncharacterized protein</fullName>
    </submittedName>
</protein>
<proteinExistence type="predicted"/>
<dbReference type="SUPFAM" id="SSF50998">
    <property type="entry name" value="Quinoprotein alcohol dehydrogenase-like"/>
    <property type="match status" value="1"/>
</dbReference>
<name>A0A074TG77_9RHOB</name>
<reference evidence="1 2" key="1">
    <citation type="submission" date="2014-03" db="EMBL/GenBank/DDBJ databases">
        <title>The draft genome sequence of Thioclava dalianensis DLFJ1-1.</title>
        <authorList>
            <person name="Lai Q."/>
            <person name="Shao Z."/>
        </authorList>
    </citation>
    <scope>NUCLEOTIDE SEQUENCE [LARGE SCALE GENOMIC DNA]</scope>
    <source>
        <strain evidence="1 2">DLFJ1-1</strain>
    </source>
</reference>
<evidence type="ECO:0000313" key="2">
    <source>
        <dbReference type="Proteomes" id="UP000027725"/>
    </source>
</evidence>
<comment type="caution">
    <text evidence="1">The sequence shown here is derived from an EMBL/GenBank/DDBJ whole genome shotgun (WGS) entry which is preliminary data.</text>
</comment>
<dbReference type="InterPro" id="IPR011047">
    <property type="entry name" value="Quinoprotein_ADH-like_sf"/>
</dbReference>
<dbReference type="Gene3D" id="2.130.10.10">
    <property type="entry name" value="YVTN repeat-like/Quinoprotein amine dehydrogenase"/>
    <property type="match status" value="1"/>
</dbReference>